<dbReference type="SUPFAM" id="SSF52540">
    <property type="entry name" value="P-loop containing nucleoside triphosphate hydrolases"/>
    <property type="match status" value="1"/>
</dbReference>
<feature type="compositionally biased region" description="Basic residues" evidence="2">
    <location>
        <begin position="2600"/>
        <end position="2611"/>
    </location>
</feature>
<feature type="region of interest" description="Disordered" evidence="2">
    <location>
        <begin position="2121"/>
        <end position="2162"/>
    </location>
</feature>
<feature type="compositionally biased region" description="Low complexity" evidence="2">
    <location>
        <begin position="2067"/>
        <end position="2076"/>
    </location>
</feature>
<sequence length="7679" mass="865356">MRSTRSHTMTIRPVALQLRIPRSLLVFNQECVTEEERWINFSWILSPRLLQSPHVSRQTSRAPSRAASRAMCRNLTERIRNTAGRPDGLRNYIWVQQDPATAFRGSQQEKLHPAFISYSTFYLLPVFVRTLNILTNLAHCTMFEKICTPEITLHRAAVVTVPISLLILNQHNAPVAQPPAVMAQMLPECVDLSQNPYVAEIRKVKDKEFVGEIYVENSYLANSAYTVLLDLINFNIYYLRKMHALTDQFFTNYKYDKESITALSPLDTRLVKAPRDTYIVESNLIDQHALETYNSFASIHVEELAQDTILPLSLPMHYDAIYPVKRTTALPAALQNLLTEHQWEYKHILLTLLHRQCTITKTSLGTVSFAYKEEESEHVILKRRVTSPITLCSHYDGPMFQFFVRSAAKGPSFFRFFRGTKAEIHGIVTYTERYGPRQTLSADKQWYDEQLKRLGFPIMTLTSVCMQLFPYKHFAFCTQSHNDDINTTNLPAQRTPGGILARRGHTAQAIKRANPALAKLIPNCTGSFSEFGLFGTNRPSSRRDLPSLPIHNVTLELLNDNDQSLQNMEAGVLAHPLEDCATFPGALSAASNRPSCAFDSPTLLSSPRFCASYVSLQVTFLNLICKFIDAVPLSISAVKTGKESVGVILQAFNSLFSALHARYYDVGYSFITIKKRIFFLLKSFSTETVSLVDYYTHHYHIEKGLSSSVLDFLMNPSTKRMLQKDSLPNIYAYMHLYLKKEIYLEDQNKYYRLDKISDDDDAEENGTLFMRKFTGPGKKNLVNCYLGDPSDLLGEDGQLKPTEEDEEASEEAQPAYVCSGKVPTLERIEVDEASPMLHFAMLYIRLFGLFARELTPVICSLFARDCILSNIHLENELLRQSPLLCYKLFCRVVISKFQEAYLHDLNEWAEYICPQSHVPVPSSLQESSQPSSVIQSETTVPTLVLDLEPVSTDGNQTITAAAAVADSIITRRFLSQGFFTTSDRQEMDFLHFEFNCQQISKDNRRYVTGGDTEGLSNLKIIYANSLDFELSQFRTLIAAIFTSVTELKCNIEQHLEFDLLFLSRSVVPGFDSLLSLQDYVIQQVQKEMKLIQESLTDNILNPQTFRDDIKRAEYLTEISSSRIPDFITSYYNMRKEMRIQYSRLLMANMQELTRVKEVYGLSLKRLNENLHDRRAFDRSILHLERDVFVGFEKLLSSIGSVSQLCLAFIEQEFGTNNLHISAKNLVFSLCFDPLQDVKKLEAVSEDGHGKKAVNVVYPPKFLLDCEGSQLIVFSFESLLGLDTPLEQSASTKGSGCRRAIDGMSLPIGATIPRYNEPCNGASAVGASSLLDHSKMLELIENAIVVTKDIITYIENNLLPLPDVLYTRFATYTIKILKNQAINKLLSLVRKIRQHVQETIYAVIREASQRIQAFKGSLVVDVDTPDNLELVLQSKNAAQRFLTIWMPAVFVCLLALPKMSYLESYRHVSSIQCINSDPEIELRPGSTAQEQQRSTTQPPDIYTLLESDVSFDQKMDHLFDAQFWMRCRRDVEVYEGVRQKEVQKQIEKQQELIRQQEVERRDMIKKLARGSSELADEDPACLQNLHNEFVSEKGLLSVKKIPLTRKYLSSEAKASSIKLQPILRKQSALVSYRQGLLMLDLCDYKFNILDFIQLLASIKALMRRADRNIQAKICPFSKYIYLSVEYLMYLRTVCTNYAVEICYMTAADLILSVRNPGQFRIKYPYMTSNLVLNQIDPYFASEDIEVSYAYLNFLQRSTSLAITRYANERALSLSALYTRPSDSNLVGVDSVVTLDDFLAFLIQRVSAQDSRRGYNTLTKGAGETDTYYDIYHIFSDIGHIASESQKIYNSLEKWATLVGIKLSISKPTFLEVTTSLKHPISFFLSLINIYATYAQSLKASINFFNYKFFEKHSEELYLAAREMHLADKQRFKCAQEKSKSRNVKSSSFFIEALDQSSSSNAHRVRQSGAAHRRSPAESTLKGQVAHTASVASISRYMDSTIVLDGSAATSLPMSSKLENNASDTLLTLIDSMQELPPRSVHSQDPGSTNLMASKLREHYYELPDPRSESSNSLSVSSTVARHPDSKDDSESEIITVVTADQLRNDKGASSKLLMTQLANTLDPEDCKTTPSHSDDDGGDLQGKTSRVSETDSEYSDGKDPDEKLDIGLLRMRRQEPAGFATSYSTAQMRLNTAVAERIKLQTGTVRPAAATRIITDICTDRQPLSSSDIVGPDTHLTDTSFHMEPSSSATDTKNTLLRRRPKLSIKTEADEEKQEPCMESVDSVDPDLLSYRIQQIITDYCRKNEQPPFTVQYSSWIDTADRVVQVHLLAITQRIIFLSEIRRLFTSRCFVERLFTMLDKSCGDISVTNAKALLKATTVDDMTRLLNAQNFALITNMTRQYEHNLAAEKKLHEVYKWILSLKVWVIKYSLDIPLHTAFKTYVSAKLGRSKTQSHTKRSYSSRVSKALHRPARSAMADTSPSSYQLITRIDQARRPVTIADVDCSLYCPITLDYSTRFRKKYINHHRPTRVLLFDRLEPLIDLFRDQTMEYDAVYQKARVSCADVGPGDTSLSSVSIISDDSTFNETSINVTQSTSHNASGSRKRTASARRRPAQSYDMQETIELPYPSLQPYLLKAIREALFMVSTVLGDDQIVESVKTMARRLHIFLSAARVFAATVERVRMRLPEVLALLNVIFDEIPETSFLSIDLERYKGVVATLLQVLHLFSEICVAMHESDKKVDLARFSSPSFEHLKAVSLVKNKRLDIPRFEFISFLSDLTDDTSEYSAQTKHTRLASYLDGDSTCMPLAFLFEQQQYSLVENFIAAANQCDGLLQDARELFRKKRIGHVISGRLELGLENLPESFYIVFSKFNGSFTNAQLSNQFFGVAHTGSEMKPPLPDHVHTTLSGVLQLPSQRDTRLQTTRHRGGSYVSARSALPTTRLSADTFSKLKYAYTSGHIIANKLLYSKGGTQISFFGIQSGHEAILYDKVINLRCRLHMASVLLHPKILTSAIQAEFRKAIILLLNEQYSQCLCYCTYQAVIYALSACVLVYLDGRYESFEYCYYHVLGGLKRIIECSYPDLLAHMGNASASIFNSPTDTDTAVTKLFTLKAIYARVIEFMNLLDIIALSVVSYIFSLNPLYLSRFHKLEPPFSLQNYSKLLTKFSRSAMLNERSKKQGISLSFMHNKFTSCLFLSLPSLKLFQKTHCSYDAARMDEKALITEAYRRAVVALRRAVPLRSVLEMQSASHGLLDIVAVPDIQTVSSVESTNDEDFSDAQAGTPSKALATFSSAEIACLSPGVASSPPVASGAAVSHGLSRGEGETLFIDPLPRLVPNDIVYIDADEHGDIDIPLEAPASLTSILLGPWGLKDFNLAHVSCCTQYDTVFIDYTHKRKCALLISSLIDNIPVVIFTDRHMGYRSMEVPYVLEHATRLSGLRYCFLNVAPGKLESYRMAIYANMLSGVTTVLTGLELSATDGHAEWALISALFTLSPGADFPPIYDRISATPMDSKAYRKPWHTSRLGGVIFWIADAVCLNSSEDQNYIVSDWSLKFLRLFRQKTQFYFPTSYLTNDCHVLAMEYTMDMPTYIQRISFIKNQFSASIFDLVNKKATLSENLSVKASTSLASSVISSRETIKAATYAGSSHLPRLFNDLHIVSDLSSSCTLEALFCIIPQFSSQLAIFAEFLLRQTTAFPKLVLGDIRTIIQTLQSPITALNMSLALLFYLTVLMWTEETATNQFSAKQMYLMEYLATLFHLDAHERSRFKSLVESPLSKFEQIIQTYASDTYISQLGLLAQSSGLLSLFGSHSLFTLGRILATGRPCLLFLDTMDPGTLTRIQAGVEHVSRLHVLIVYSIYDLFEMTESIERSADDTGLMLVCADPADSHWIGSIFAMCSCRQEICLPNKIRYVFPRHCKVVVVAHSKCLSLRKISCPSIHFNRNVHLSPLGLLQVSFSSVAFLNMKYFNDIRNIETSHLSTYKDVVEHIAMKYDVDYHLYTHAEETRIKQDVYLNYLNFFYYNLTILASRRVFNMYAFTIRDWHVLKALITLFLAYDNVLNIKHYMDVMDGEDYRLFIGSSTKQQAKPGSADIRAPEQSTMSQQIARTIEAVLPPRRVSDLNPYAELAYFSYYDQEERRSEKNEAEYIKECRKDIDFSAVGLSDLRYITGSPIYLPWASNFSRKTQIICEFSYSFTKLIFVNTSTAEVIKRIHSSIFAAIFNAFTLLIAAPYELHSAEQDSASYRSYYRRYLELLPSFLHLVHKFFCPAYLFHSNPSMQQWFVSFYASLKASLQDLYAVQLSMHCFIGAEKYCRYTCLTHTQSMSDVTLLRAANFLGLKNQLRSDVVEHVQLFNLKCGQLDRETQEDLWIPGEQQLPSARYDKLSLSQLDKDSFHTAETSSTTAIADTPASEQSCRASTDGDSVLHRTPQIDNVLLKRFAEKAYVHELFDSYHDLGRSRAEECMHLQIAEDLKQELPSDLQLSGHDSHLKPVTDISLTGSAPHCNTSRTTEEKQELEGPASYHNPDTTSEAQLDSAHATDYLEFVRQTYQFLPIPYHIGDGLFSNPALSHYMQLYSDNDVEPPLIITTELSAVAVFLAGLILAGECFALTGKRFSGKTTLLKLAYALLPQNIVSLTSFRVPCGDDLDPQEFMQRILQRNLVFKPDTTSPGERYSVALPERKLLVAHIEGIDQGAWEKLMNLNLQSGLLSLSHNVSQSLELGSDNVGVLFLPGVVFAYEASADYSDLSSNQNDLYFIQYSSTSTPSFLHNFLYWGLIRRRFHLSDYVPLSDSSAPLNGEHVLEEYFSNALLTKLHEAICAGPSKDVQNSYTRVSYRNKTPQLHEETLCKLPVPSAELPNTLKTFVHFLKQLESTTPISSLRLVWSMLQNSASDDGFLVTSVNVPPVPISRENACFQFPCINLLLSTIVRHTELPVDVVFQSISQLINTNTLDEVLKGKEELPSSSLPLRRADPGNLYLLHEGWIQGLSLLLKHHDQSIEDFVMDLAGDSYYMKHKKILYSQEDQLSGRSPSHTRVLLPYFSKAGHMLYFKTDLSGHSSPDRRALTASSGFFSDPHLIGSLTSGLGLMSKLRPQSTLDSERLKAKLPQHLLDKGSILMGRSLRASMMNIGGVQTFPSGELVYPQDQADCPARAVSSKVLSSANLCRSRVDIDSDSSEEDDKMQKSFVLEQQASLEEQKHSVVACLLSRCRTVAHVDTYAIAAIIHIYLAITRAFQSNVLKMAEYLLYMRRGSNRACPQFVQFNPLANPPRMPIINMLVPSGSTHFDSYSQYLQVLRSIGKYVMFDTVEFFEFVCRNTYSPNNGILKVSIEKKAETFRIYESAVLEEVLGSSVQKIEPDAAPKAKKEVTLRNVFQGRVAFANYVVHLVRTHRFIIDINQVLQYVQAAARCIKPASTTHEVYHSNKDPLEDEEELSDEDQFVSRVDPRVLRKMPLKPVISPDGTEFKRNNEVVKTYSGKLSKTDPFFWIFKEQEDRTGGGFVPTYDYRHHRHRYFNKLVSVFLDSHDPRQLVHYIIRSMLLMALGFSPLLGFVDLSYFKRDVYNYRTCYTCELWPYVDMEKMQTDLEASDLAELVLTEPCDILLTVPFEYLDRKKISFLPESCPYFSPTELKFLGYLVSFVYGLQHLLSETELLWLCSRNLAIVILEGGEVCNTIDSVRYTAFSPRIHTALLEERLSRLHPRLTTTYNDANQQPISLHVSSAMKQALSSLATKRLLLERNIGSPKGDSTIGSLENSIPYQFLKILSEKYNAAKMPKNGPLPGVLLIAEIAWKLYEYRVETLSNILQACNTILWGADKLNADELVADNGPQTPLSHMHTSSVNTSVRSFSAVSFSVPNTQSRSRTRKRALKSRTRDQQTTSQTIHESAFGINSLLSELKGFKAEALDPEPAHEVDRDEVTQRYLTIIQEMKSELEGLLPCQLEACIDMAVRFLCLSEDCFSSSDAGRDAASSMSLSQGKRSVSASMAHDVFKQRRHSCDSESDPHLPPTHACTTDFLLEEFSYFTIPESYPTPALLTAFFNILHINLGEALAIAEILLDSKARCLPEEFRSGEMRSYAKSLLVDRRMLSIFAIYLISAQIPRLVPLLPFNYSLIVVLVLEACQRPALFKDLVLRRKDADIDVDAEFRISYVNCAVSKQEFAKSLDSILQDDGNQDGAVVLYNCFSCKGQATEYLITFISLLSSATLLHGDTLVFDGATRIRLKYDLARTRFYFISARNVDYSSLSKLQESVYPIDTPQYLQQALIHRIEALKSGETVQDPTDGLKELFIDLFYYMLHYCTMYDTHPLFRNLLLLEAKRDVIREVLKTSATIHSITMAERGAISSAKRQIMGSIYKDAAALLPKVMLLKRGCLNGQQPEDTPQLMQKIAQAYAALFGYFYSLSADYQQVLSLLTPRFFAGWLDNMIELIHHSRCSMGDPTITQLVGWLAHHTVRYPLQYVSRLLPLTKIEPVLFTCTAIYCTALEHMSTRELSVIKLLIAIEDNQLHTLERIILRGGKKEAAEYDATQRPFIKMLSLAEEDCAAAALIANCCRFPSQKASNAWIGLSVLYAFLPKLVGPWVAHFRKERRSFVKLASGNTFRSLLNQYFGLESEPACKFIGTEELVQSRVAGVNRDSVTAIDHLMRDQRIPYYHRKRAKTAPSKKKTEGAYTKKATIKPMIINQPLPKLTDNVQAVAQPEKDLSGDNRTDATVHREVDRSNLQIKELFLLSYTSMNGSFCPQRRQLLTTASSTAQQHEADSDTLLLQSTVKGLDLEPEKCTEPLALPADMTSYSIRTIWKALLLSLACDREARSDACSLLLRICPLCNVTDTVKEYYKELSADSTALAEFLGVSGGTLSPNLTLIVRSHLLPHSCEEEGQPLGAVLQEMDPQVSAARRNLLLWYDESVDIEHLISYSYTCVWKSLSSYSSLSFSRYPTKEMLMTPESVIAVICVDPNLQISHLLAIREGLCDTTAASIIICIPSSSRPSVTVSQVIALTNIFCTRTESLIMPECVFRRYKEYFTLVLALAARNTNIAKQLCALSADESQLIVSLLLFFSAMNHKTSRISFVAKQLRSCDSHGSPVFGPCTVHSEHIYFTWLIEAFSTMQRGWATLTEIRAFLQTYIAPEEQAFMENTAEDNAEYEQTHRYSLESLITTAAKIMGTLAAEATKEREGRTSALAAADKSAINLLNLSLPCRAARDFSQSKKQTACSPLRANYLLENIFSHQLIKAFEKGAVLGKYPLVYPRVCIKANFYRQDETIDGEEPPIDPVCATDLSATTSAPDKHASGECACGASIYNVSEQDTCSADRGSSSNNILCYLDHGGNAGQTDTDSMDSTSQDPQHTYACEIEDYTVSYAREIGTCSMDIAEASALITSSTPFMQSLESVGRAFETLASVARIHGTPEQKFLLSQPMCLTDNSSAQEYSEAMLSLAVRVITTVCGAPQTLFYDRTMEYGDDSRGISQLLVQYSTLSDYARPAALPYAQHLVEDASLMLRSLGRSGGLMTAHPCVYGSALFEVMAYRKLSFASAYSIPPENVRTALFAKFPDCTGYNHAIVGESMIVEKREDGNPEYDYIPFCTKLVGMKLYGMLYDAQTGSLVDFITPAHGTPSRVDVYAVPLCYEPQEETQQHTDPAHPRRQGPDTQPNPLQFVRVRCPPLPGIYAYFRNETGLKADELLQRGLRLEME</sequence>
<evidence type="ECO:0000313" key="4">
    <source>
        <dbReference type="Proteomes" id="UP000018320"/>
    </source>
</evidence>
<dbReference type="GO" id="GO:0005524">
    <property type="term" value="F:ATP binding"/>
    <property type="evidence" value="ECO:0007669"/>
    <property type="project" value="UniProtKB-KW"/>
</dbReference>
<feature type="compositionally biased region" description="Basic residues" evidence="2">
    <location>
        <begin position="1961"/>
        <end position="1972"/>
    </location>
</feature>
<evidence type="ECO:0000313" key="3">
    <source>
        <dbReference type="EMBL" id="ESU39258.1"/>
    </source>
</evidence>
<feature type="compositionally biased region" description="Basic and acidic residues" evidence="2">
    <location>
        <begin position="2123"/>
        <end position="2134"/>
    </location>
</feature>
<accession>V6TJW0</accession>
<keyword evidence="3" id="KW-0547">Nucleotide-binding</keyword>
<reference evidence="3 4" key="2">
    <citation type="journal article" date="2013" name="Genome Biol. Evol.">
        <title>Genome sequencing of Giardia lamblia genotypes A2 and B isolates (DH and GS) and comparative analysis with the genomes of genotypes A1 and E (WB and Pig).</title>
        <authorList>
            <person name="Adam R.D."/>
            <person name="Dahlstrom E.W."/>
            <person name="Martens C.A."/>
            <person name="Bruno D.P."/>
            <person name="Barbian K.D."/>
            <person name="Ricklefs S.M."/>
            <person name="Hernandez M.M."/>
            <person name="Narla N.P."/>
            <person name="Patel R.B."/>
            <person name="Porcella S.F."/>
            <person name="Nash T.E."/>
        </authorList>
    </citation>
    <scope>NUCLEOTIDE SEQUENCE [LARGE SCALE GENOMIC DNA]</scope>
    <source>
        <strain evidence="3 4">DH</strain>
    </source>
</reference>
<dbReference type="VEuPathDB" id="GiardiaDB:GL50803_00137689"/>
<dbReference type="VEuPathDB" id="GiardiaDB:DHA2_151012"/>
<reference evidence="4" key="1">
    <citation type="submission" date="2012-02" db="EMBL/GenBank/DDBJ databases">
        <title>Genome sequencing of Giardia lamblia Genotypes A2 and B isolates (DH and GS) and comparative analysis with the genomes of Genotypes A1 and E (WB and Pig).</title>
        <authorList>
            <person name="Adam R."/>
            <person name="Dahlstrom E."/>
            <person name="Martens C."/>
            <person name="Bruno D."/>
            <person name="Barbian K."/>
            <person name="Porcella S.F."/>
            <person name="Nash T."/>
        </authorList>
    </citation>
    <scope>NUCLEOTIDE SEQUENCE</scope>
    <source>
        <strain evidence="4">DH</strain>
    </source>
</reference>
<keyword evidence="1" id="KW-0175">Coiled coil</keyword>
<feature type="compositionally biased region" description="Polar residues" evidence="2">
    <location>
        <begin position="4491"/>
        <end position="4504"/>
    </location>
</feature>
<feature type="region of interest" description="Disordered" evidence="2">
    <location>
        <begin position="2061"/>
        <end position="2091"/>
    </location>
</feature>
<dbReference type="EMBL" id="AHGT01000004">
    <property type="protein sequence ID" value="ESU39258.1"/>
    <property type="molecule type" value="Genomic_DNA"/>
</dbReference>
<feature type="coiled-coil region" evidence="1">
    <location>
        <begin position="1538"/>
        <end position="1565"/>
    </location>
</feature>
<dbReference type="Proteomes" id="UP000018320">
    <property type="component" value="Unassembled WGS sequence"/>
</dbReference>
<keyword evidence="3" id="KW-0067">ATP-binding</keyword>
<feature type="region of interest" description="Disordered" evidence="2">
    <location>
        <begin position="2587"/>
        <end position="2614"/>
    </location>
</feature>
<feature type="compositionally biased region" description="Polar residues" evidence="2">
    <location>
        <begin position="4393"/>
        <end position="4417"/>
    </location>
</feature>
<name>V6TJW0_GIAIN</name>
<organism evidence="3 4">
    <name type="scientific">Giardia intestinalis</name>
    <name type="common">Giardia lamblia</name>
    <dbReference type="NCBI Taxonomy" id="5741"/>
    <lineage>
        <taxon>Eukaryota</taxon>
        <taxon>Metamonada</taxon>
        <taxon>Diplomonadida</taxon>
        <taxon>Hexamitidae</taxon>
        <taxon>Giardiinae</taxon>
        <taxon>Giardia</taxon>
    </lineage>
</organism>
<dbReference type="VEuPathDB" id="GiardiaDB:QR46_1043"/>
<feature type="compositionally biased region" description="Polar residues" evidence="2">
    <location>
        <begin position="2587"/>
        <end position="2599"/>
    </location>
</feature>
<evidence type="ECO:0000256" key="2">
    <source>
        <dbReference type="SAM" id="MobiDB-lite"/>
    </source>
</evidence>
<feature type="region of interest" description="Disordered" evidence="2">
    <location>
        <begin position="4478"/>
        <end position="4524"/>
    </location>
</feature>
<evidence type="ECO:0000256" key="1">
    <source>
        <dbReference type="SAM" id="Coils"/>
    </source>
</evidence>
<gene>
    <name evidence="3" type="ORF">DHA2_151012</name>
</gene>
<dbReference type="VEuPathDB" id="GiardiaDB:GL50581_3002"/>
<feature type="region of interest" description="Disordered" evidence="2">
    <location>
        <begin position="7618"/>
        <end position="7642"/>
    </location>
</feature>
<feature type="region of interest" description="Disordered" evidence="2">
    <location>
        <begin position="5849"/>
        <end position="5874"/>
    </location>
</feature>
<feature type="region of interest" description="Disordered" evidence="2">
    <location>
        <begin position="4393"/>
        <end position="4418"/>
    </location>
</feature>
<feature type="compositionally biased region" description="Basic residues" evidence="2">
    <location>
        <begin position="5854"/>
        <end position="5863"/>
    </location>
</feature>
<protein>
    <submittedName>
        <fullName evidence="3">ABC transporter ATP-binding protein</fullName>
    </submittedName>
</protein>
<dbReference type="InterPro" id="IPR027417">
    <property type="entry name" value="P-loop_NTPase"/>
</dbReference>
<proteinExistence type="predicted"/>
<comment type="caution">
    <text evidence="3">The sequence shown here is derived from an EMBL/GenBank/DDBJ whole genome shotgun (WGS) entry which is preliminary data.</text>
</comment>
<feature type="region of interest" description="Disordered" evidence="2">
    <location>
        <begin position="1958"/>
        <end position="1981"/>
    </location>
</feature>